<protein>
    <submittedName>
        <fullName evidence="1">Uncharacterized protein</fullName>
    </submittedName>
</protein>
<keyword evidence="2" id="KW-1185">Reference proteome</keyword>
<gene>
    <name evidence="1" type="ORF">E2C01_001320</name>
</gene>
<dbReference type="EMBL" id="VSRR010000041">
    <property type="protein sequence ID" value="MPC08726.1"/>
    <property type="molecule type" value="Genomic_DNA"/>
</dbReference>
<organism evidence="1 2">
    <name type="scientific">Portunus trituberculatus</name>
    <name type="common">Swimming crab</name>
    <name type="synonym">Neptunus trituberculatus</name>
    <dbReference type="NCBI Taxonomy" id="210409"/>
    <lineage>
        <taxon>Eukaryota</taxon>
        <taxon>Metazoa</taxon>
        <taxon>Ecdysozoa</taxon>
        <taxon>Arthropoda</taxon>
        <taxon>Crustacea</taxon>
        <taxon>Multicrustacea</taxon>
        <taxon>Malacostraca</taxon>
        <taxon>Eumalacostraca</taxon>
        <taxon>Eucarida</taxon>
        <taxon>Decapoda</taxon>
        <taxon>Pleocyemata</taxon>
        <taxon>Brachyura</taxon>
        <taxon>Eubrachyura</taxon>
        <taxon>Portunoidea</taxon>
        <taxon>Portunidae</taxon>
        <taxon>Portuninae</taxon>
        <taxon>Portunus</taxon>
    </lineage>
</organism>
<evidence type="ECO:0000313" key="2">
    <source>
        <dbReference type="Proteomes" id="UP000324222"/>
    </source>
</evidence>
<reference evidence="1 2" key="1">
    <citation type="submission" date="2019-05" db="EMBL/GenBank/DDBJ databases">
        <title>Another draft genome of Portunus trituberculatus and its Hox gene families provides insights of decapod evolution.</title>
        <authorList>
            <person name="Jeong J.-H."/>
            <person name="Song I."/>
            <person name="Kim S."/>
            <person name="Choi T."/>
            <person name="Kim D."/>
            <person name="Ryu S."/>
            <person name="Kim W."/>
        </authorList>
    </citation>
    <scope>NUCLEOTIDE SEQUENCE [LARGE SCALE GENOMIC DNA]</scope>
    <source>
        <tissue evidence="1">Muscle</tissue>
    </source>
</reference>
<name>A0A5B7CK44_PORTR</name>
<dbReference type="Proteomes" id="UP000324222">
    <property type="component" value="Unassembled WGS sequence"/>
</dbReference>
<proteinExistence type="predicted"/>
<evidence type="ECO:0000313" key="1">
    <source>
        <dbReference type="EMBL" id="MPC08726.1"/>
    </source>
</evidence>
<accession>A0A5B7CK44</accession>
<sequence>MNAGEQAEMAQVHATFTRGIFIGQLRLEDESLNPSTLYMGARLWPECSQSSRLKVVVDALR</sequence>
<comment type="caution">
    <text evidence="1">The sequence shown here is derived from an EMBL/GenBank/DDBJ whole genome shotgun (WGS) entry which is preliminary data.</text>
</comment>
<dbReference type="AlphaFoldDB" id="A0A5B7CK44"/>